<feature type="compositionally biased region" description="Acidic residues" evidence="4">
    <location>
        <begin position="492"/>
        <end position="502"/>
    </location>
</feature>
<evidence type="ECO:0000256" key="2">
    <source>
        <dbReference type="ARBA" id="ARBA00022741"/>
    </source>
</evidence>
<dbReference type="Gene3D" id="3.30.470.20">
    <property type="entry name" value="ATP-grasp fold, B domain"/>
    <property type="match status" value="1"/>
</dbReference>
<keyword evidence="1" id="KW-0436">Ligase</keyword>
<evidence type="ECO:0000256" key="4">
    <source>
        <dbReference type="SAM" id="MobiDB-lite"/>
    </source>
</evidence>
<evidence type="ECO:0008006" key="7">
    <source>
        <dbReference type="Google" id="ProtNLM"/>
    </source>
</evidence>
<feature type="region of interest" description="Disordered" evidence="4">
    <location>
        <begin position="478"/>
        <end position="502"/>
    </location>
</feature>
<comment type="caution">
    <text evidence="5">The sequence shown here is derived from an EMBL/GenBank/DDBJ whole genome shotgun (WGS) entry which is preliminary data.</text>
</comment>
<gene>
    <name evidence="5" type="ORF">C0Q70_17726</name>
</gene>
<sequence>MLLPSQCPWPRRDQPCDVTWHAVSFYDQPDIFSGQVNKFPGSLEVFHKVNLFRQLELMKQMYPDDFNFFPRTWLLPQQYHEFSNDVRHLSERRGRHKPTFIIKPSEGSQGEGIYLIRDPQQYSGPNNRSHVAQEYLANVLLLDGFKFDLRVYAVLRSLDPLEVHICHEGLARFSTVQYEQPSNRNLGETYMHLTNYSLNKRSATFDKSEKEDEGSKRKLTSVFRRLQRMGYDTQRLWVTIERIVCKTLMAVIGELKVELQSVISPCKPHPTCFQVLGFDILLLKDLRPVLLEVNSNPSLSIMGEQEVAPGIVEYIPSIKDEEVKRALIRDTLILIAPKNKKTRRRRKKRHHRTQVTVEDMEVDPPPSIKLTRHRNRKRERDISIRIVEEDPPVPETVKSIFAENQPRPLVRQETCRVFHEAQGEQTNVESPPMPPSPHLRGPVFLDAGDQHLPALTQQQSPTGGENKQLVAFMEGDVDISSQPLPNYPYPESSEDEDGEEEEESCLKEIYPALYADDLQHLRVMDRLADVFIGCLSVRGCSRMGPTAFRMFARKCRLNKKGLTNASIDILYIDVKRKWEMLNPDMTAGLSFHGFVDICFEIARRKFHTNSKAKMMEELVSYCEENMKHRAVEEEVSPTRLSAQMSRVPKRSVNLFPRRTITSLEEETEKFFPRRITSLEEDTDNSSFQVQM</sequence>
<dbReference type="PANTHER" id="PTHR12241">
    <property type="entry name" value="TUBULIN POLYGLUTAMYLASE"/>
    <property type="match status" value="1"/>
</dbReference>
<evidence type="ECO:0000256" key="3">
    <source>
        <dbReference type="ARBA" id="ARBA00022840"/>
    </source>
</evidence>
<dbReference type="GO" id="GO:0000226">
    <property type="term" value="P:microtubule cytoskeleton organization"/>
    <property type="evidence" value="ECO:0007669"/>
    <property type="project" value="TreeGrafter"/>
</dbReference>
<protein>
    <recommendedName>
        <fullName evidence="7">Tubulin polyglutamylase TTLL11</fullName>
    </recommendedName>
</protein>
<name>A0A2T7NL82_POMCA</name>
<dbReference type="Proteomes" id="UP000245119">
    <property type="component" value="Linkage Group LG11"/>
</dbReference>
<dbReference type="SUPFAM" id="SSF56059">
    <property type="entry name" value="Glutathione synthetase ATP-binding domain-like"/>
    <property type="match status" value="1"/>
</dbReference>
<dbReference type="EMBL" id="PZQS01000011">
    <property type="protein sequence ID" value="PVD21923.1"/>
    <property type="molecule type" value="Genomic_DNA"/>
</dbReference>
<dbReference type="GO" id="GO:0070740">
    <property type="term" value="F:tubulin-glutamic acid ligase activity"/>
    <property type="evidence" value="ECO:0007669"/>
    <property type="project" value="TreeGrafter"/>
</dbReference>
<keyword evidence="3" id="KW-0067">ATP-binding</keyword>
<dbReference type="GO" id="GO:0036064">
    <property type="term" value="C:ciliary basal body"/>
    <property type="evidence" value="ECO:0007669"/>
    <property type="project" value="TreeGrafter"/>
</dbReference>
<dbReference type="PROSITE" id="PS51221">
    <property type="entry name" value="TTL"/>
    <property type="match status" value="1"/>
</dbReference>
<keyword evidence="6" id="KW-1185">Reference proteome</keyword>
<proteinExistence type="predicted"/>
<dbReference type="GO" id="GO:0015631">
    <property type="term" value="F:tubulin binding"/>
    <property type="evidence" value="ECO:0007669"/>
    <property type="project" value="TreeGrafter"/>
</dbReference>
<dbReference type="STRING" id="400727.A0A2T7NL82"/>
<dbReference type="PANTHER" id="PTHR12241:SF154">
    <property type="entry name" value="TUBULIN POLYGLUTAMYLASE TTLL11"/>
    <property type="match status" value="1"/>
</dbReference>
<accession>A0A2T7NL82</accession>
<dbReference type="AlphaFoldDB" id="A0A2T7NL82"/>
<evidence type="ECO:0000313" key="5">
    <source>
        <dbReference type="EMBL" id="PVD21923.1"/>
    </source>
</evidence>
<evidence type="ECO:0000313" key="6">
    <source>
        <dbReference type="Proteomes" id="UP000245119"/>
    </source>
</evidence>
<dbReference type="OrthoDB" id="202825at2759"/>
<keyword evidence="2" id="KW-0547">Nucleotide-binding</keyword>
<reference evidence="5 6" key="1">
    <citation type="submission" date="2018-04" db="EMBL/GenBank/DDBJ databases">
        <title>The genome of golden apple snail Pomacea canaliculata provides insight into stress tolerance and invasive adaptation.</title>
        <authorList>
            <person name="Liu C."/>
            <person name="Liu B."/>
            <person name="Ren Y."/>
            <person name="Zhang Y."/>
            <person name="Wang H."/>
            <person name="Li S."/>
            <person name="Jiang F."/>
            <person name="Yin L."/>
            <person name="Zhang G."/>
            <person name="Qian W."/>
            <person name="Fan W."/>
        </authorList>
    </citation>
    <scope>NUCLEOTIDE SEQUENCE [LARGE SCALE GENOMIC DNA]</scope>
    <source>
        <strain evidence="5">SZHN2017</strain>
        <tissue evidence="5">Muscle</tissue>
    </source>
</reference>
<organism evidence="5 6">
    <name type="scientific">Pomacea canaliculata</name>
    <name type="common">Golden apple snail</name>
    <dbReference type="NCBI Taxonomy" id="400727"/>
    <lineage>
        <taxon>Eukaryota</taxon>
        <taxon>Metazoa</taxon>
        <taxon>Spiralia</taxon>
        <taxon>Lophotrochozoa</taxon>
        <taxon>Mollusca</taxon>
        <taxon>Gastropoda</taxon>
        <taxon>Caenogastropoda</taxon>
        <taxon>Architaenioglossa</taxon>
        <taxon>Ampullarioidea</taxon>
        <taxon>Ampullariidae</taxon>
        <taxon>Pomacea</taxon>
    </lineage>
</organism>
<dbReference type="GO" id="GO:0005524">
    <property type="term" value="F:ATP binding"/>
    <property type="evidence" value="ECO:0007669"/>
    <property type="project" value="UniProtKB-KW"/>
</dbReference>
<dbReference type="Pfam" id="PF03133">
    <property type="entry name" value="TTL"/>
    <property type="match status" value="1"/>
</dbReference>
<dbReference type="InterPro" id="IPR004344">
    <property type="entry name" value="TTL/TTLL_fam"/>
</dbReference>
<evidence type="ECO:0000256" key="1">
    <source>
        <dbReference type="ARBA" id="ARBA00022598"/>
    </source>
</evidence>